<dbReference type="EMBL" id="BAAAMR010000042">
    <property type="protein sequence ID" value="GAA2145970.1"/>
    <property type="molecule type" value="Genomic_DNA"/>
</dbReference>
<evidence type="ECO:0000256" key="1">
    <source>
        <dbReference type="SAM" id="MobiDB-lite"/>
    </source>
</evidence>
<reference evidence="3" key="1">
    <citation type="journal article" date="2019" name="Int. J. Syst. Evol. Microbiol.">
        <title>The Global Catalogue of Microorganisms (GCM) 10K type strain sequencing project: providing services to taxonomists for standard genome sequencing and annotation.</title>
        <authorList>
            <consortium name="The Broad Institute Genomics Platform"/>
            <consortium name="The Broad Institute Genome Sequencing Center for Infectious Disease"/>
            <person name="Wu L."/>
            <person name="Ma J."/>
        </authorList>
    </citation>
    <scope>NUCLEOTIDE SEQUENCE [LARGE SCALE GENOMIC DNA]</scope>
    <source>
        <strain evidence="3">JCM 13850</strain>
    </source>
</reference>
<accession>A0ABP5LES8</accession>
<name>A0ABP5LES8_9ACTN</name>
<dbReference type="Proteomes" id="UP001501020">
    <property type="component" value="Unassembled WGS sequence"/>
</dbReference>
<evidence type="ECO:0000313" key="3">
    <source>
        <dbReference type="Proteomes" id="UP001501020"/>
    </source>
</evidence>
<sequence length="56" mass="6281">MGIMTVGPDDDRPVDLGDDLEILPDQTSDDTDTGWGEWRGGGDDDDRLLEERPPHW</sequence>
<gene>
    <name evidence="2" type="ORF">GCM10009727_46930</name>
</gene>
<comment type="caution">
    <text evidence="2">The sequence shown here is derived from an EMBL/GenBank/DDBJ whole genome shotgun (WGS) entry which is preliminary data.</text>
</comment>
<proteinExistence type="predicted"/>
<protein>
    <submittedName>
        <fullName evidence="2">Uncharacterized protein</fullName>
    </submittedName>
</protein>
<feature type="compositionally biased region" description="Acidic residues" evidence="1">
    <location>
        <begin position="16"/>
        <end position="32"/>
    </location>
</feature>
<evidence type="ECO:0000313" key="2">
    <source>
        <dbReference type="EMBL" id="GAA2145970.1"/>
    </source>
</evidence>
<organism evidence="2 3">
    <name type="scientific">Actinomadura napierensis</name>
    <dbReference type="NCBI Taxonomy" id="267854"/>
    <lineage>
        <taxon>Bacteria</taxon>
        <taxon>Bacillati</taxon>
        <taxon>Actinomycetota</taxon>
        <taxon>Actinomycetes</taxon>
        <taxon>Streptosporangiales</taxon>
        <taxon>Thermomonosporaceae</taxon>
        <taxon>Actinomadura</taxon>
    </lineage>
</organism>
<feature type="region of interest" description="Disordered" evidence="1">
    <location>
        <begin position="1"/>
        <end position="56"/>
    </location>
</feature>
<keyword evidence="3" id="KW-1185">Reference proteome</keyword>